<dbReference type="InterPro" id="IPR011989">
    <property type="entry name" value="ARM-like"/>
</dbReference>
<dbReference type="InterPro" id="IPR019734">
    <property type="entry name" value="TPR_rpt"/>
</dbReference>
<dbReference type="PANTHER" id="PTHR35038">
    <property type="entry name" value="DISSIMILATORY SULFITE REDUCTASE SIRA"/>
    <property type="match status" value="1"/>
</dbReference>
<dbReference type="SUPFAM" id="SSF48695">
    <property type="entry name" value="Multiheme cytochromes"/>
    <property type="match status" value="1"/>
</dbReference>
<evidence type="ECO:0000256" key="1">
    <source>
        <dbReference type="ARBA" id="ARBA00022729"/>
    </source>
</evidence>
<dbReference type="GO" id="GO:0016491">
    <property type="term" value="F:oxidoreductase activity"/>
    <property type="evidence" value="ECO:0007669"/>
    <property type="project" value="TreeGrafter"/>
</dbReference>
<keyword evidence="1 2" id="KW-0732">Signal</keyword>
<protein>
    <submittedName>
        <fullName evidence="5">Uncharacterized protein</fullName>
    </submittedName>
</protein>
<keyword evidence="6" id="KW-1185">Reference proteome</keyword>
<dbReference type="Pfam" id="PF13435">
    <property type="entry name" value="Cytochrome_C554"/>
    <property type="match status" value="2"/>
</dbReference>
<dbReference type="Pfam" id="PF13181">
    <property type="entry name" value="TPR_8"/>
    <property type="match status" value="1"/>
</dbReference>
<proteinExistence type="predicted"/>
<dbReference type="Gene3D" id="1.10.1130.10">
    <property type="entry name" value="Flavocytochrome C3, Chain A"/>
    <property type="match status" value="2"/>
</dbReference>
<organism evidence="5 6">
    <name type="scientific">Zobellella endophytica</name>
    <dbReference type="NCBI Taxonomy" id="2116700"/>
    <lineage>
        <taxon>Bacteria</taxon>
        <taxon>Pseudomonadati</taxon>
        <taxon>Pseudomonadota</taxon>
        <taxon>Gammaproteobacteria</taxon>
        <taxon>Aeromonadales</taxon>
        <taxon>Aeromonadaceae</taxon>
        <taxon>Zobellella</taxon>
    </lineage>
</organism>
<dbReference type="SUPFAM" id="SSF48452">
    <property type="entry name" value="TPR-like"/>
    <property type="match status" value="1"/>
</dbReference>
<evidence type="ECO:0000259" key="4">
    <source>
        <dbReference type="Pfam" id="PF13435"/>
    </source>
</evidence>
<feature type="domain" description="Cytochrome c-552/4" evidence="4">
    <location>
        <begin position="41"/>
        <end position="66"/>
    </location>
</feature>
<feature type="signal peptide" evidence="2">
    <location>
        <begin position="1"/>
        <end position="21"/>
    </location>
</feature>
<feature type="domain" description="Cytochrome c-552/4" evidence="4">
    <location>
        <begin position="172"/>
        <end position="213"/>
    </location>
</feature>
<dbReference type="Proteomes" id="UP000240243">
    <property type="component" value="Unassembled WGS sequence"/>
</dbReference>
<dbReference type="InterPro" id="IPR011990">
    <property type="entry name" value="TPR-like_helical_dom_sf"/>
</dbReference>
<reference evidence="5 6" key="1">
    <citation type="submission" date="2018-03" db="EMBL/GenBank/DDBJ databases">
        <title>The draft genome of Zobellella sp. 59N8.</title>
        <authorList>
            <person name="Liu L."/>
            <person name="Li L."/>
            <person name="Zhang X."/>
            <person name="Liang L."/>
            <person name="Wang T."/>
        </authorList>
    </citation>
    <scope>NUCLEOTIDE SEQUENCE [LARGE SCALE GENOMIC DNA]</scope>
    <source>
        <strain evidence="5 6">59N8</strain>
    </source>
</reference>
<evidence type="ECO:0000256" key="2">
    <source>
        <dbReference type="SAM" id="SignalP"/>
    </source>
</evidence>
<dbReference type="NCBIfam" id="TIGR01905">
    <property type="entry name" value="paired_CXXCH_1"/>
    <property type="match status" value="1"/>
</dbReference>
<feature type="chain" id="PRO_5015197325" evidence="2">
    <location>
        <begin position="22"/>
        <end position="756"/>
    </location>
</feature>
<dbReference type="PANTHER" id="PTHR35038:SF8">
    <property type="entry name" value="C-TYPE POLYHEME CYTOCHROME OMCC"/>
    <property type="match status" value="1"/>
</dbReference>
<evidence type="ECO:0000313" key="5">
    <source>
        <dbReference type="EMBL" id="PSJ44715.1"/>
    </source>
</evidence>
<dbReference type="SMART" id="SM00028">
    <property type="entry name" value="TPR"/>
    <property type="match status" value="3"/>
</dbReference>
<gene>
    <name evidence="5" type="ORF">C7H85_12090</name>
</gene>
<dbReference type="AlphaFoldDB" id="A0A2P7R3E9"/>
<sequence length="756" mass="84547">MLIIFRLLACLPFLWGMAAMGNEALDSQGKAELRYVGSQLCASCHQAEFSAWRSSHHALAMQHADEDSVLGDFNDATFTYAGVTSRFSRRDGRYFVETDGPNGKLQEFEIEYTFGYEPLQQYLVSIGGGRLQALSIAWDSRPGSEGGQHWFHLHPEDAVTHEDDLHWTRPAQNWNHMCADCHSTNLRKGYDSDNDSFNTTWSEMSVGCEACHGPGSGHVDWAKKPGTDKNLGLSIRLRQHGLGQEEEVLTSANGEVATCARCHSFRSQLAEGYYPGQDWLDYYRPEPLIEPFYHIDGQQREEVFTWGSFAQSRMHAEGVSCSSCHDPHTQQLKAQGNDLCVRCHTATEYDTPEHHFHPVNTAGAQCVNCHMPATTYMVNDPRRDHSLRIPRPDRTLNHGTPNACNNCHDDRSAEWAQQHIEQRFPARTPGYQEFAQAFSMVGSRHLEAGKELAKLLTGQDQPEIVRASAAAYMNELEVPFEHTPLQAGLADASPLVRHAALVTLADKPGALGEAQLLALLTDKSRLVRSEAARLLVGNEIPEAVRSVFEDALKEYEQELQLHADRADGRNRLALLRWQQGLREEALAQLRKAVQLDDRHVASYVNLSDMLRAVGRETEALRWLQQGLAIRPDAAALHYAMGLAKVRQKQQEQAREHLEKAHLLAPGEPRFAYAYAVSLAPTAPGEALAVLSKALELSPRHQELLWAMATYSLQYQGPEQAMPYARRLQEIDPEAARVQRLLKVIEHAGRSSDAPAP</sequence>
<dbReference type="InterPro" id="IPR051829">
    <property type="entry name" value="Multiheme_Cytochr_ET"/>
</dbReference>
<dbReference type="InterPro" id="IPR010177">
    <property type="entry name" value="Paired_CXXCH_1"/>
</dbReference>
<dbReference type="Gene3D" id="1.25.40.10">
    <property type="entry name" value="Tetratricopeptide repeat domain"/>
    <property type="match status" value="2"/>
</dbReference>
<comment type="caution">
    <text evidence="5">The sequence shown here is derived from an EMBL/GenBank/DDBJ whole genome shotgun (WGS) entry which is preliminary data.</text>
</comment>
<dbReference type="EMBL" id="PXYG01000005">
    <property type="protein sequence ID" value="PSJ44715.1"/>
    <property type="molecule type" value="Genomic_DNA"/>
</dbReference>
<evidence type="ECO:0000313" key="6">
    <source>
        <dbReference type="Proteomes" id="UP000240243"/>
    </source>
</evidence>
<accession>A0A2P7R3E9</accession>
<dbReference type="InterPro" id="IPR036280">
    <property type="entry name" value="Multihaem_cyt_sf"/>
</dbReference>
<dbReference type="OrthoDB" id="9814800at2"/>
<dbReference type="InterPro" id="IPR023155">
    <property type="entry name" value="Cyt_c-552/4"/>
</dbReference>
<name>A0A2P7R3E9_9GAMM</name>
<dbReference type="RefSeq" id="WP_106729966.1">
    <property type="nucleotide sequence ID" value="NZ_PXYG01000005.1"/>
</dbReference>
<dbReference type="Gene3D" id="1.25.10.10">
    <property type="entry name" value="Leucine-rich Repeat Variant"/>
    <property type="match status" value="1"/>
</dbReference>
<dbReference type="Pfam" id="PF09699">
    <property type="entry name" value="Paired_CXXCH_1"/>
    <property type="match status" value="1"/>
</dbReference>
<evidence type="ECO:0000259" key="3">
    <source>
        <dbReference type="Pfam" id="PF09699"/>
    </source>
</evidence>
<feature type="domain" description="Doubled CXXCH motif" evidence="3">
    <location>
        <begin position="317"/>
        <end position="347"/>
    </location>
</feature>